<gene>
    <name evidence="2" type="ORF">GJJ64_02930</name>
</gene>
<protein>
    <recommendedName>
        <fullName evidence="4">DUF481 domain-containing protein</fullName>
    </recommendedName>
</protein>
<dbReference type="EMBL" id="WKJI01000001">
    <property type="protein sequence ID" value="MRX46133.1"/>
    <property type="molecule type" value="Genomic_DNA"/>
</dbReference>
<comment type="caution">
    <text evidence="2">The sequence shown here is derived from an EMBL/GenBank/DDBJ whole genome shotgun (WGS) entry which is preliminary data.</text>
</comment>
<name>A0A7K0FJP3_9SPHI</name>
<proteinExistence type="predicted"/>
<evidence type="ECO:0000313" key="3">
    <source>
        <dbReference type="Proteomes" id="UP000462931"/>
    </source>
</evidence>
<evidence type="ECO:0000256" key="1">
    <source>
        <dbReference type="SAM" id="MobiDB-lite"/>
    </source>
</evidence>
<reference evidence="2 3" key="1">
    <citation type="submission" date="2019-11" db="EMBL/GenBank/DDBJ databases">
        <authorList>
            <person name="Cheng Q."/>
            <person name="Yang Z."/>
        </authorList>
    </citation>
    <scope>NUCLEOTIDE SEQUENCE [LARGE SCALE GENOMIC DNA]</scope>
    <source>
        <strain evidence="2 3">HX-22-1</strain>
    </source>
</reference>
<evidence type="ECO:0000313" key="2">
    <source>
        <dbReference type="EMBL" id="MRX46133.1"/>
    </source>
</evidence>
<evidence type="ECO:0008006" key="4">
    <source>
        <dbReference type="Google" id="ProtNLM"/>
    </source>
</evidence>
<sequence length="274" mass="30662">MLMNVITGTLKAQTDTLKASKTLTLAALYNSNISYYGQVTSERLPYALLNATLRFPSGLYLSAGSYRLFSDSSFVSEGDLGIGYDYEINDKLSVGLSYYKFFYPKNSPLLQAANTNNLSFMATYHFPWFKSVFSTDYSFGKADDIFMSLGQSKDISLFNITENDLISIEPCIELVAGSRNFFETYTIEQEKRGKGNGKNPNAGNGNAGNTTTTTETIEASTFSMLAYNFKLPINYSRANYLAELSYQFTLLGHETEPGVKRNQSFFGLAFYYQF</sequence>
<feature type="compositionally biased region" description="Low complexity" evidence="1">
    <location>
        <begin position="197"/>
        <end position="212"/>
    </location>
</feature>
<dbReference type="Proteomes" id="UP000462931">
    <property type="component" value="Unassembled WGS sequence"/>
</dbReference>
<organism evidence="2 3">
    <name type="scientific">Pedobacter puniceum</name>
    <dbReference type="NCBI Taxonomy" id="2666136"/>
    <lineage>
        <taxon>Bacteria</taxon>
        <taxon>Pseudomonadati</taxon>
        <taxon>Bacteroidota</taxon>
        <taxon>Sphingobacteriia</taxon>
        <taxon>Sphingobacteriales</taxon>
        <taxon>Sphingobacteriaceae</taxon>
        <taxon>Pedobacter</taxon>
    </lineage>
</organism>
<keyword evidence="3" id="KW-1185">Reference proteome</keyword>
<dbReference type="AlphaFoldDB" id="A0A7K0FJP3"/>
<accession>A0A7K0FJP3</accession>
<feature type="region of interest" description="Disordered" evidence="1">
    <location>
        <begin position="191"/>
        <end position="212"/>
    </location>
</feature>